<evidence type="ECO:0000256" key="1">
    <source>
        <dbReference type="ARBA" id="ARBA00003029"/>
    </source>
</evidence>
<comment type="subunit">
    <text evidence="11">Component of the nexin-dynein regulatory complex (N-DRC). Interacts with CFAP52.</text>
</comment>
<name>A0AA85FKS4_9TREM</name>
<organism evidence="13 14">
    <name type="scientific">Schistosoma rodhaini</name>
    <dbReference type="NCBI Taxonomy" id="6188"/>
    <lineage>
        <taxon>Eukaryota</taxon>
        <taxon>Metazoa</taxon>
        <taxon>Spiralia</taxon>
        <taxon>Lophotrochozoa</taxon>
        <taxon>Platyhelminthes</taxon>
        <taxon>Trematoda</taxon>
        <taxon>Digenea</taxon>
        <taxon>Strigeidida</taxon>
        <taxon>Schistosomatoidea</taxon>
        <taxon>Schistosomatidae</taxon>
        <taxon>Schistosoma</taxon>
    </lineage>
</organism>
<dbReference type="InterPro" id="IPR042815">
    <property type="entry name" value="DRC10"/>
</dbReference>
<keyword evidence="5" id="KW-0963">Cytoplasm</keyword>
<dbReference type="Pfam" id="PF00612">
    <property type="entry name" value="IQ"/>
    <property type="match status" value="1"/>
</dbReference>
<dbReference type="PANTHER" id="PTHR31598">
    <property type="entry name" value="IQ DOMAIN-CONTAINING PROTEIN D"/>
    <property type="match status" value="1"/>
</dbReference>
<evidence type="ECO:0000256" key="10">
    <source>
        <dbReference type="ARBA" id="ARBA00032180"/>
    </source>
</evidence>
<evidence type="ECO:0000256" key="11">
    <source>
        <dbReference type="ARBA" id="ARBA00046836"/>
    </source>
</evidence>
<evidence type="ECO:0000256" key="2">
    <source>
        <dbReference type="ARBA" id="ARBA00004611"/>
    </source>
</evidence>
<protein>
    <recommendedName>
        <fullName evidence="4">Dynein regulatory complex protein 10</fullName>
    </recommendedName>
    <alternativeName>
        <fullName evidence="10">IQ domain-containing protein D</fullName>
    </alternativeName>
</protein>
<evidence type="ECO:0000256" key="4">
    <source>
        <dbReference type="ARBA" id="ARBA00021752"/>
    </source>
</evidence>
<dbReference type="InterPro" id="IPR000048">
    <property type="entry name" value="IQ_motif_EF-hand-BS"/>
</dbReference>
<proteinExistence type="inferred from homology"/>
<dbReference type="PANTHER" id="PTHR31598:SF1">
    <property type="entry name" value="DYNEIN REGULATORY COMPLEX PROTEIN 10"/>
    <property type="match status" value="1"/>
</dbReference>
<dbReference type="CDD" id="cd23767">
    <property type="entry name" value="IQCD"/>
    <property type="match status" value="1"/>
</dbReference>
<accession>A0AA85FKS4</accession>
<evidence type="ECO:0000256" key="9">
    <source>
        <dbReference type="ARBA" id="ARBA00023273"/>
    </source>
</evidence>
<comment type="subcellular location">
    <subcellularLocation>
        <location evidence="2">Cytoplasm</location>
        <location evidence="2">Cytoskeleton</location>
        <location evidence="2">Flagellum axoneme</location>
    </subcellularLocation>
</comment>
<evidence type="ECO:0000256" key="6">
    <source>
        <dbReference type="ARBA" id="ARBA00022846"/>
    </source>
</evidence>
<dbReference type="WBParaSite" id="SRDH1_54300.2">
    <property type="protein sequence ID" value="SRDH1_54300.2"/>
    <property type="gene ID" value="SRDH1_54300"/>
</dbReference>
<evidence type="ECO:0000313" key="13">
    <source>
        <dbReference type="Proteomes" id="UP000050792"/>
    </source>
</evidence>
<evidence type="ECO:0000256" key="7">
    <source>
        <dbReference type="ARBA" id="ARBA00023069"/>
    </source>
</evidence>
<sequence>MDLERRIPCQRMNFIKELMPLSRHIESPISKKVLAVFDAALQKVLTVLCLQDIKESVEIQNEGSLLDRLSSYLDQAKEYDLIKASNFDNPYSHKSLSQKCEILKNTKSEINDSSKDNINKELENNLRNFLYFLLSQPLINQILSRILLDNNEQLMNEWKLPETITNYINNVKWIQIPKFLHNNKIKLLIEYLIKLRILLLIKLLITPEDKKRKKLYKHELEIRDQECQIKLTELIKELDIQICQNNKETRKVGYTVSKLKNEIDNLEKYLNERKKQINTEEAKKITEITKQNNENENNLSKEMKTQEMLLEKLIEANRFEEETIRATIYKMESDIESKISKYDQEMTILQDEYDALEAEYIEEKSAYDELNERFQIINEEYQKIMEERRLEDERRQREEEQRRQMEQAVTTIQAFWRSYKTRKLARGRKGGSRKAKK</sequence>
<evidence type="ECO:0000313" key="14">
    <source>
        <dbReference type="WBParaSite" id="SRDH1_54300.2"/>
    </source>
</evidence>
<evidence type="ECO:0000256" key="12">
    <source>
        <dbReference type="SAM" id="Coils"/>
    </source>
</evidence>
<keyword evidence="12" id="KW-0175">Coiled coil</keyword>
<keyword evidence="9" id="KW-0966">Cell projection</keyword>
<keyword evidence="13" id="KW-1185">Reference proteome</keyword>
<dbReference type="AlphaFoldDB" id="A0AA85FKS4"/>
<dbReference type="SMART" id="SM00015">
    <property type="entry name" value="IQ"/>
    <property type="match status" value="1"/>
</dbReference>
<comment type="similarity">
    <text evidence="3">Belongs to the DRC10 family.</text>
</comment>
<reference evidence="14" key="2">
    <citation type="submission" date="2023-11" db="UniProtKB">
        <authorList>
            <consortium name="WormBaseParasite"/>
        </authorList>
    </citation>
    <scope>IDENTIFICATION</scope>
</reference>
<reference evidence="13" key="1">
    <citation type="submission" date="2022-06" db="EMBL/GenBank/DDBJ databases">
        <authorList>
            <person name="Berger JAMES D."/>
            <person name="Berger JAMES D."/>
        </authorList>
    </citation>
    <scope>NUCLEOTIDE SEQUENCE [LARGE SCALE GENOMIC DNA]</scope>
</reference>
<evidence type="ECO:0000256" key="8">
    <source>
        <dbReference type="ARBA" id="ARBA00023212"/>
    </source>
</evidence>
<comment type="function">
    <text evidence="1">Component of the nexin-dynein regulatory complex (N-DRC), a key regulator of ciliary/flagellar motility which maintains the alignment and integrity of the distal axoneme and regulates microtubule sliding in motile axonemes.</text>
</comment>
<keyword evidence="8" id="KW-0206">Cytoskeleton</keyword>
<evidence type="ECO:0000256" key="3">
    <source>
        <dbReference type="ARBA" id="ARBA00009071"/>
    </source>
</evidence>
<keyword evidence="6" id="KW-0282">Flagellum</keyword>
<keyword evidence="7" id="KW-0969">Cilium</keyword>
<feature type="coiled-coil region" evidence="12">
    <location>
        <begin position="256"/>
        <end position="408"/>
    </location>
</feature>
<evidence type="ECO:0000256" key="5">
    <source>
        <dbReference type="ARBA" id="ARBA00022490"/>
    </source>
</evidence>
<dbReference type="Proteomes" id="UP000050792">
    <property type="component" value="Unassembled WGS sequence"/>
</dbReference>
<dbReference type="PROSITE" id="PS50096">
    <property type="entry name" value="IQ"/>
    <property type="match status" value="1"/>
</dbReference>